<dbReference type="AlphaFoldDB" id="A0A562IFA8"/>
<dbReference type="PANTHER" id="PTHR28208:SF3">
    <property type="entry name" value="PHOSPHATIDATE PHOSPHATASE APP1"/>
    <property type="match status" value="1"/>
</dbReference>
<evidence type="ECO:0000313" key="3">
    <source>
        <dbReference type="Proteomes" id="UP000319825"/>
    </source>
</evidence>
<dbReference type="Pfam" id="PF09949">
    <property type="entry name" value="APP1_cat"/>
    <property type="match status" value="1"/>
</dbReference>
<proteinExistence type="predicted"/>
<dbReference type="PANTHER" id="PTHR28208">
    <property type="entry name" value="PHOSPHATIDATE PHOSPHATASE APP1"/>
    <property type="match status" value="1"/>
</dbReference>
<evidence type="ECO:0000259" key="1">
    <source>
        <dbReference type="Pfam" id="PF09949"/>
    </source>
</evidence>
<protein>
    <submittedName>
        <fullName evidence="2">Phosphatidate phosphatase APP1</fullName>
    </submittedName>
</protein>
<accession>A0A562IFA8</accession>
<comment type="caution">
    <text evidence="2">The sequence shown here is derived from an EMBL/GenBank/DDBJ whole genome shotgun (WGS) entry which is preliminary data.</text>
</comment>
<evidence type="ECO:0000313" key="2">
    <source>
        <dbReference type="EMBL" id="TWH69284.1"/>
    </source>
</evidence>
<dbReference type="EMBL" id="VLKE01000001">
    <property type="protein sequence ID" value="TWH69284.1"/>
    <property type="molecule type" value="Genomic_DNA"/>
</dbReference>
<organism evidence="2 3">
    <name type="scientific">Micromonospora olivasterospora</name>
    <dbReference type="NCBI Taxonomy" id="1880"/>
    <lineage>
        <taxon>Bacteria</taxon>
        <taxon>Bacillati</taxon>
        <taxon>Actinomycetota</taxon>
        <taxon>Actinomycetes</taxon>
        <taxon>Micromonosporales</taxon>
        <taxon>Micromonosporaceae</taxon>
        <taxon>Micromonospora</taxon>
    </lineage>
</organism>
<dbReference type="InterPro" id="IPR052935">
    <property type="entry name" value="Mg2+_PAP"/>
</dbReference>
<gene>
    <name evidence="2" type="ORF">JD77_04293</name>
</gene>
<reference evidence="2 3" key="1">
    <citation type="submission" date="2019-07" db="EMBL/GenBank/DDBJ databases">
        <title>R&amp;d 2014.</title>
        <authorList>
            <person name="Klenk H.-P."/>
        </authorList>
    </citation>
    <scope>NUCLEOTIDE SEQUENCE [LARGE SCALE GENOMIC DNA]</scope>
    <source>
        <strain evidence="2 3">DSM 43868</strain>
    </source>
</reference>
<sequence length="365" mass="39920">MEVASARVAAPVDVWQGCSVPPTPAGQLAVPHLHRAARIEDAVHNLVERRLRRTGWKINIVAYAGYGAPGWARVLCRVLLGRPDTRARKRPEKVRGWRSFTTLPAKYATVTIEAGGVRHETRADRSGFVDTVVEADLTPGWASVRLSVPDAEPVEALIRVLDPSVRFGILSDIDDTVMVTALPRPLLAAWNTFVLDEHARAAVPGMAVLYERLVTAHPGAPVFYLSTGAWNVAPTLTRFLSRHLYPAGPLLLTDWGPTNDRWFRSGREHKRATLARLAREFPHVRWLLIGDDGQHDQEVYREFAAGHPDNVAGVAIRRLSPTQAVLAGTLPAPAGRPSSGPVGQKWLSAPDGAGLWKLLREAGLV</sequence>
<dbReference type="OrthoDB" id="9789875at2"/>
<dbReference type="InterPro" id="IPR019236">
    <property type="entry name" value="APP1_cat"/>
</dbReference>
<dbReference type="GO" id="GO:0008195">
    <property type="term" value="F:phosphatidate phosphatase activity"/>
    <property type="evidence" value="ECO:0007669"/>
    <property type="project" value="InterPro"/>
</dbReference>
<feature type="domain" description="Phosphatidate phosphatase APP1 catalytic" evidence="1">
    <location>
        <begin position="167"/>
        <end position="318"/>
    </location>
</feature>
<keyword evidence="3" id="KW-1185">Reference proteome</keyword>
<name>A0A562IFA8_MICOL</name>
<dbReference type="Proteomes" id="UP000319825">
    <property type="component" value="Unassembled WGS sequence"/>
</dbReference>